<reference evidence="4 5" key="2">
    <citation type="journal article" date="2021" name="Syst. Appl. Microbiol.">
        <title>Phylogenetic classification of ten novel species belonging to the genus Bifidobacterium comprising B. phasiani sp. nov., B. pongonis sp. nov., B. saguinibicoloris sp. nov., B. colobi sp. nov., B. simiiventris sp. nov., B. santillanense sp. nov., B. miconis sp. nov., B. amazonense sp. nov., B. pluvialisilvae sp. nov., and B. miconisargentati sp. nov.</title>
        <authorList>
            <person name="Lugli G.A."/>
            <person name="Calvete-Torre I."/>
            <person name="Alessandri G."/>
            <person name="Milani C."/>
            <person name="Turroni F."/>
            <person name="Laiolo P."/>
            <person name="Ossiprandi M.C."/>
            <person name="Margolles A."/>
            <person name="Ruiz L."/>
            <person name="Ventura M."/>
        </authorList>
    </citation>
    <scope>NUCLEOTIDE SEQUENCE [LARGE SCALE GENOMIC DNA]</scope>
    <source>
        <strain evidence="4 5">MA1</strain>
    </source>
</reference>
<proteinExistence type="predicted"/>
<gene>
    <name evidence="4" type="ORF">JS533_001200</name>
</gene>
<keyword evidence="1" id="KW-0808">Transferase</keyword>
<name>A0ABS9VS50_9BIFI</name>
<sequence>MTNVSQHSNDIDDTVATADPAAGWRIRLATAADAAQIAGFYRYYVEHTSINFEYEVPDAAEFRRRIGEILPDLPWLVAVEPAPDGSEDGERILGYLFAEPVSPRGAYAWSVKSSIYLDPQVRGRGIGSALYARLESILTAQHYVNLYAIITVTADDDLADITSPDAAAGRLVWGADGLAPQAGTGDGSQDYRPDPHLPRTSPRFHHKLGFSVIGREVGSGYKFGTWYDKLLMQKKLTAPDAPVEPILPLSALDAAAYLN</sequence>
<feature type="domain" description="N-acetyltransferase" evidence="3">
    <location>
        <begin position="24"/>
        <end position="237"/>
    </location>
</feature>
<evidence type="ECO:0000256" key="2">
    <source>
        <dbReference type="ARBA" id="ARBA00023315"/>
    </source>
</evidence>
<dbReference type="RefSeq" id="WP_241512749.1">
    <property type="nucleotide sequence ID" value="NZ_JAFEJT020000003.1"/>
</dbReference>
<evidence type="ECO:0000256" key="1">
    <source>
        <dbReference type="ARBA" id="ARBA00022679"/>
    </source>
</evidence>
<evidence type="ECO:0000259" key="3">
    <source>
        <dbReference type="PROSITE" id="PS51186"/>
    </source>
</evidence>
<comment type="caution">
    <text evidence="4">The sequence shown here is derived from an EMBL/GenBank/DDBJ whole genome shotgun (WGS) entry which is preliminary data.</text>
</comment>
<dbReference type="PANTHER" id="PTHR43072">
    <property type="entry name" value="N-ACETYLTRANSFERASE"/>
    <property type="match status" value="1"/>
</dbReference>
<organism evidence="4 5">
    <name type="scientific">Bifidobacterium amazonense</name>
    <dbReference type="NCBI Taxonomy" id="2809027"/>
    <lineage>
        <taxon>Bacteria</taxon>
        <taxon>Bacillati</taxon>
        <taxon>Actinomycetota</taxon>
        <taxon>Actinomycetes</taxon>
        <taxon>Bifidobacteriales</taxon>
        <taxon>Bifidobacteriaceae</taxon>
        <taxon>Bifidobacterium</taxon>
    </lineage>
</organism>
<evidence type="ECO:0000313" key="5">
    <source>
        <dbReference type="Proteomes" id="UP000710815"/>
    </source>
</evidence>
<dbReference type="PROSITE" id="PS51186">
    <property type="entry name" value="GNAT"/>
    <property type="match status" value="1"/>
</dbReference>
<dbReference type="CDD" id="cd04301">
    <property type="entry name" value="NAT_SF"/>
    <property type="match status" value="1"/>
</dbReference>
<dbReference type="InterPro" id="IPR000182">
    <property type="entry name" value="GNAT_dom"/>
</dbReference>
<dbReference type="Pfam" id="PF13420">
    <property type="entry name" value="Acetyltransf_4"/>
    <property type="match status" value="1"/>
</dbReference>
<accession>A0ABS9VS50</accession>
<keyword evidence="5" id="KW-1185">Reference proteome</keyword>
<protein>
    <submittedName>
        <fullName evidence="4">GNAT family N-acetyltransferase</fullName>
    </submittedName>
</protein>
<dbReference type="SUPFAM" id="SSF55729">
    <property type="entry name" value="Acyl-CoA N-acyltransferases (Nat)"/>
    <property type="match status" value="1"/>
</dbReference>
<evidence type="ECO:0000313" key="4">
    <source>
        <dbReference type="EMBL" id="MCH9274905.1"/>
    </source>
</evidence>
<keyword evidence="2" id="KW-0012">Acyltransferase</keyword>
<dbReference type="EMBL" id="JAFEJT020000003">
    <property type="protein sequence ID" value="MCH9274905.1"/>
    <property type="molecule type" value="Genomic_DNA"/>
</dbReference>
<dbReference type="InterPro" id="IPR016181">
    <property type="entry name" value="Acyl_CoA_acyltransferase"/>
</dbReference>
<reference evidence="4 5" key="1">
    <citation type="journal article" date="2021" name="Environ. Microbiol.">
        <title>Genetic insights into the dark matter of the mammalian gut microbiota through targeted genome reconstruction.</title>
        <authorList>
            <person name="Lugli G.A."/>
            <person name="Alessandri G."/>
            <person name="Milani C."/>
            <person name="Viappiani A."/>
            <person name="Fontana F."/>
            <person name="Tarracchini C."/>
            <person name="Mancabelli L."/>
            <person name="Argentini C."/>
            <person name="Ruiz L."/>
            <person name="Margolles A."/>
            <person name="van Sinderen D."/>
            <person name="Turroni F."/>
            <person name="Ventura M."/>
        </authorList>
    </citation>
    <scope>NUCLEOTIDE SEQUENCE [LARGE SCALE GENOMIC DNA]</scope>
    <source>
        <strain evidence="4 5">MA1</strain>
    </source>
</reference>
<dbReference type="Gene3D" id="3.40.630.30">
    <property type="match status" value="1"/>
</dbReference>
<dbReference type="Proteomes" id="UP000710815">
    <property type="component" value="Unassembled WGS sequence"/>
</dbReference>
<dbReference type="PANTHER" id="PTHR43072:SF23">
    <property type="entry name" value="UPF0039 PROTEIN C11D3.02C"/>
    <property type="match status" value="1"/>
</dbReference>